<dbReference type="InterPro" id="IPR016040">
    <property type="entry name" value="NAD(P)-bd_dom"/>
</dbReference>
<accession>A0ABP9T2Q2</accession>
<keyword evidence="3" id="KW-1185">Reference proteome</keyword>
<dbReference type="InterPro" id="IPR036291">
    <property type="entry name" value="NAD(P)-bd_dom_sf"/>
</dbReference>
<reference evidence="3" key="1">
    <citation type="journal article" date="2019" name="Int. J. Syst. Evol. Microbiol.">
        <title>The Global Catalogue of Microorganisms (GCM) 10K type strain sequencing project: providing services to taxonomists for standard genome sequencing and annotation.</title>
        <authorList>
            <consortium name="The Broad Institute Genomics Platform"/>
            <consortium name="The Broad Institute Genome Sequencing Center for Infectious Disease"/>
            <person name="Wu L."/>
            <person name="Ma J."/>
        </authorList>
    </citation>
    <scope>NUCLEOTIDE SEQUENCE [LARGE SCALE GENOMIC DNA]</scope>
    <source>
        <strain evidence="3">JCM 18306</strain>
    </source>
</reference>
<dbReference type="SUPFAM" id="SSF51735">
    <property type="entry name" value="NAD(P)-binding Rossmann-fold domains"/>
    <property type="match status" value="1"/>
</dbReference>
<feature type="domain" description="NAD(P)-binding" evidence="1">
    <location>
        <begin position="17"/>
        <end position="191"/>
    </location>
</feature>
<sequence>MRGSEERGAGPVILVTGATGTVGREVARLLAGRFPLRVLARRPERVRITGERVRVVAGDYADRASLDRALTGVRAAFLVTNSPVEPDDERFADAARAAGVRHLVKLSAHAVADPGADDFVTRRQRDNEAAVRASGLDWTFLRPRRFMSNTLSWAGSIRSEGVVRALYGLSPNATVDPRDIAEVAVRALTEPGHEGRSYALSGPEPVSAAQQTAELSEVLGRPLRFEELSRRQAREQLLRRYPRPVADALLDSAVRQLTGAKATVGNTVLEVTGRPARAYRTWARDHAAAFAA</sequence>
<dbReference type="InterPro" id="IPR051604">
    <property type="entry name" value="Ergot_Alk_Oxidoreductase"/>
</dbReference>
<dbReference type="PANTHER" id="PTHR43162:SF1">
    <property type="entry name" value="PRESTALK A DIFFERENTIATION PROTEIN A"/>
    <property type="match status" value="1"/>
</dbReference>
<dbReference type="CDD" id="cd05269">
    <property type="entry name" value="TMR_SDR_a"/>
    <property type="match status" value="1"/>
</dbReference>
<dbReference type="Gene3D" id="3.40.50.720">
    <property type="entry name" value="NAD(P)-binding Rossmann-like Domain"/>
    <property type="match status" value="1"/>
</dbReference>
<dbReference type="PANTHER" id="PTHR43162">
    <property type="match status" value="1"/>
</dbReference>
<dbReference type="Pfam" id="PF13460">
    <property type="entry name" value="NAD_binding_10"/>
    <property type="match status" value="1"/>
</dbReference>
<proteinExistence type="predicted"/>
<evidence type="ECO:0000313" key="3">
    <source>
        <dbReference type="Proteomes" id="UP001499878"/>
    </source>
</evidence>
<dbReference type="EMBL" id="BAABJR010000006">
    <property type="protein sequence ID" value="GAA5208726.1"/>
    <property type="molecule type" value="Genomic_DNA"/>
</dbReference>
<name>A0ABP9T2Q2_9ACTN</name>
<protein>
    <submittedName>
        <fullName evidence="2">Butenolide phosphate reductase ScbC</fullName>
    </submittedName>
</protein>
<gene>
    <name evidence="2" type="primary">scbC</name>
    <name evidence="2" type="ORF">GCM10023323_29400</name>
</gene>
<dbReference type="Proteomes" id="UP001499878">
    <property type="component" value="Unassembled WGS sequence"/>
</dbReference>
<comment type="caution">
    <text evidence="2">The sequence shown here is derived from an EMBL/GenBank/DDBJ whole genome shotgun (WGS) entry which is preliminary data.</text>
</comment>
<organism evidence="2 3">
    <name type="scientific">Streptomyces thinghirensis</name>
    <dbReference type="NCBI Taxonomy" id="551547"/>
    <lineage>
        <taxon>Bacteria</taxon>
        <taxon>Bacillati</taxon>
        <taxon>Actinomycetota</taxon>
        <taxon>Actinomycetes</taxon>
        <taxon>Kitasatosporales</taxon>
        <taxon>Streptomycetaceae</taxon>
        <taxon>Streptomyces</taxon>
    </lineage>
</organism>
<evidence type="ECO:0000313" key="2">
    <source>
        <dbReference type="EMBL" id="GAA5208726.1"/>
    </source>
</evidence>
<dbReference type="Gene3D" id="3.90.25.10">
    <property type="entry name" value="UDP-galactose 4-epimerase, domain 1"/>
    <property type="match status" value="1"/>
</dbReference>
<evidence type="ECO:0000259" key="1">
    <source>
        <dbReference type="Pfam" id="PF13460"/>
    </source>
</evidence>